<dbReference type="SMART" id="SM00028">
    <property type="entry name" value="TPR"/>
    <property type="match status" value="3"/>
</dbReference>
<dbReference type="SUPFAM" id="SSF48452">
    <property type="entry name" value="TPR-like"/>
    <property type="match status" value="1"/>
</dbReference>
<evidence type="ECO:0000256" key="1">
    <source>
        <dbReference type="ARBA" id="ARBA00022553"/>
    </source>
</evidence>
<evidence type="ECO:0000256" key="7">
    <source>
        <dbReference type="ARBA" id="ARBA00023043"/>
    </source>
</evidence>
<feature type="repeat" description="ANK" evidence="10">
    <location>
        <begin position="1525"/>
        <end position="1557"/>
    </location>
</feature>
<keyword evidence="5" id="KW-0862">Zinc</keyword>
<dbReference type="InterPro" id="IPR058056">
    <property type="entry name" value="WH_TANC1/2"/>
</dbReference>
<dbReference type="PROSITE" id="PS50088">
    <property type="entry name" value="ANK_REPEAT"/>
    <property type="match status" value="6"/>
</dbReference>
<comment type="subcellular location">
    <subcellularLocation>
        <location evidence="8">Postsynapse</location>
    </subcellularLocation>
</comment>
<feature type="compositionally biased region" description="Polar residues" evidence="13">
    <location>
        <begin position="565"/>
        <end position="578"/>
    </location>
</feature>
<evidence type="ECO:0000313" key="15">
    <source>
        <dbReference type="EMBL" id="EDV97529.1"/>
    </source>
</evidence>
<dbReference type="InterPro" id="IPR036770">
    <property type="entry name" value="Ankyrin_rpt-contain_sf"/>
</dbReference>
<feature type="region of interest" description="Disordered" evidence="13">
    <location>
        <begin position="529"/>
        <end position="601"/>
    </location>
</feature>
<feature type="coiled-coil region" evidence="12">
    <location>
        <begin position="1825"/>
        <end position="1852"/>
    </location>
</feature>
<dbReference type="GO" id="GO:0098794">
    <property type="term" value="C:postsynapse"/>
    <property type="evidence" value="ECO:0007669"/>
    <property type="project" value="UniProtKB-SubCell"/>
</dbReference>
<evidence type="ECO:0000256" key="9">
    <source>
        <dbReference type="ARBA" id="ARBA00038259"/>
    </source>
</evidence>
<keyword evidence="6" id="KW-0770">Synapse</keyword>
<feature type="repeat" description="ANK" evidence="10">
    <location>
        <begin position="1558"/>
        <end position="1583"/>
    </location>
</feature>
<dbReference type="InterPro" id="IPR027417">
    <property type="entry name" value="P-loop_NTPase"/>
</dbReference>
<dbReference type="OMA" id="SGDHPHQ"/>
<dbReference type="InterPro" id="IPR056884">
    <property type="entry name" value="NPHP3-like_N"/>
</dbReference>
<organism evidence="16">
    <name type="scientific">Drosophila grimshawi</name>
    <name type="common">Hawaiian fruit fly</name>
    <name type="synonym">Idiomyia grimshawi</name>
    <dbReference type="NCBI Taxonomy" id="7222"/>
    <lineage>
        <taxon>Eukaryota</taxon>
        <taxon>Metazoa</taxon>
        <taxon>Ecdysozoa</taxon>
        <taxon>Arthropoda</taxon>
        <taxon>Hexapoda</taxon>
        <taxon>Insecta</taxon>
        <taxon>Pterygota</taxon>
        <taxon>Neoptera</taxon>
        <taxon>Endopterygota</taxon>
        <taxon>Diptera</taxon>
        <taxon>Brachycera</taxon>
        <taxon>Muscomorpha</taxon>
        <taxon>Ephydroidea</taxon>
        <taxon>Drosophilidae</taxon>
        <taxon>Drosophila</taxon>
        <taxon>Hawaiian Drosophila</taxon>
    </lineage>
</organism>
<keyword evidence="16" id="KW-1185">Reference proteome</keyword>
<dbReference type="Gene3D" id="1.25.40.10">
    <property type="entry name" value="Tetratricopeptide repeat domain"/>
    <property type="match status" value="1"/>
</dbReference>
<dbReference type="PhylomeDB" id="B4IXY6"/>
<sequence>MSMATMQLLQSMELEELETTPPLPINPPPSISASGIIYGFRTRHLSCIEENDSDSLHSSSIPHAYDLMMQQADETFQKLSYAAEEEEQEDQQETDDDDDNEPDTMAMIDESRLYEADYLDELVATEQQQQPSTELADSGNVDEEDLCWQPSFNRNDIMMTSCYGTLNSLEISSPAKKATEPIYATPEKRRENNRSFDSTCASQTSSIYGGSMNSSLDLKYMMSVSLGLGGSNGGSGGISATSTLRGVSVPTMDLSLAMSSDGVSALDWGSASAASCCALDPNESGNPGEDLDEEMAAKCLSAAENDLQSIRRLLEHDASGSVCPSCRISFDKGKRRKLIDTCGHERCYSCMFRNDQCPMCMNSSLKDVDGANAQGYDTGIGGSTSTIVSPLGSPQPQLRSHAQRNAALSRYMQQHRQESQSPDYHRYASIGKLPRVASNGNGNGNGNGSGIGNGNGLVGGNTHTITVDIHQHNGPAKLLNNNSNSNNNNNGNNNNLHLPYGDLNAAPAFATPPTRRRFFNHKNLRSALAGHRRTASNGGCPLDTASTLSGDHHHHHHHHHHQGKESNALNTSTCSDSAVTRRRRKNVSNHNLKTSTEHGASSENRLNRLSLAGTSIKSLIKSLWSVNSSISSEAGLNQLAGSDTLGIVRHAHSLAVSEKQQKDQLRARLGLLLNDNSNNNNNNSNSSSSSSDHNGNSTMHSTTSATTSSSGGNNSTSIGTTTANSSSSSNSSQNISPEQTLALATAGLSGSQLSVATSNKDDTLSLCSKFKMGCIIQQQDQHAYEALPGKSRKGAARRSTRSAAQQLLPGVGGLAVASGASATGAVNKRAAAAAALAAVQLALKPLFFEVPLQEPDPPYVGRQWLVQQLSNILLGTDTRVVLINGQPGTGKTAFCLQLVEYSCFGRRQMQAQQQQQQEDADAIYSQLGAQNERMRGLASHMVGYHFCQADANLTCQVPDFVHSLAAQLCQAPQLTSYRDYLLSEPHLQDILSVRECIADAERVMRLAILEPLVQLHRAGKIPAKVAVILVDALCEAEYHRPDHGHTIASFLAQLSPHFPAWLKLVATVRTQMLELVKAPSYTQLTLDSWASSQSLQQDMLDYINTRIAHCPEIQHNIGGQLAQTQSGQSLTKFVTHLQCLSRGSMLYAKLILDLISRGQLVVKSSSYKVLPVSLAQIFLLHFNLRFPTARSFEQTAPILNVCLAALYPLTLDEIYYSMEALQHGEEPLSWPHFMQRFKLLDGFLIKRLDNTYMFFHSSLREWLMRRDEGESSKFLCDARLGHAGIAFRLSRLQAPLQPQLTLELGHHMLKAHLYSSGNQATLSPRDLQSYWLAGAADNISAALGALRNVYSPNVKVSRLVLLAGASPDHRTDYMGDAPILCIAAHEGILPMVSLLLEFGADVGLTNSQGCTPLILAAMRGHCDVVRRLVAAGSSLGQLDTTQRCALVHAARMGHLSVVQYLLACDWSPRARSQDVGRALALQQALIGAAAQAHVKILEDLLDLNEHELDDELGVNVNVNALEPSSGELALTAAARHGCLDAVSILMSRGAQIDARNRQGYTALWLAVKEGHRSVVEQLLQRGALLDEPLGQARKTPLMIAAEEGHLELLELLLGRGAALEAEDHEGFTALSWACLRGHLTAARYLIEHGCNRQHEDQKRRTALDLAAYQGAASLVLYLLEQGANLEHIDMHGMRPLDRSIACRNIQAVQVFLRKGAKLGPTTWSMAMGKPEILVVLLNKLLEDGNVLYRKNRFQDAAHRYQYALRKISGLEQLLERNAVFAQLRTNLLLNLSRCKRKLNELDASIDLATQAILQKPHSYEGYYARAKARMELGALNEALVDANEAMQQAAQSGVLCEVVEVLKRIQAELLTRITSEDQSGGKFSGAGACAVYESQQEMTDL</sequence>
<dbReference type="PROSITE" id="PS50089">
    <property type="entry name" value="ZF_RING_2"/>
    <property type="match status" value="1"/>
</dbReference>
<keyword evidence="2" id="KW-0677">Repeat</keyword>
<evidence type="ECO:0000256" key="11">
    <source>
        <dbReference type="PROSITE-ProRule" id="PRU00175"/>
    </source>
</evidence>
<feature type="region of interest" description="Disordered" evidence="13">
    <location>
        <begin position="673"/>
        <end position="737"/>
    </location>
</feature>
<feature type="compositionally biased region" description="Basic residues" evidence="13">
    <location>
        <begin position="552"/>
        <end position="562"/>
    </location>
</feature>
<dbReference type="InterPro" id="IPR050889">
    <property type="entry name" value="Dendritic_Spine_Reg/Scaffold"/>
</dbReference>
<dbReference type="SMR" id="B4IXY6"/>
<evidence type="ECO:0000259" key="14">
    <source>
        <dbReference type="PROSITE" id="PS50089"/>
    </source>
</evidence>
<feature type="repeat" description="ANK" evidence="10">
    <location>
        <begin position="1592"/>
        <end position="1624"/>
    </location>
</feature>
<dbReference type="InterPro" id="IPR001841">
    <property type="entry name" value="Znf_RING"/>
</dbReference>
<feature type="region of interest" description="Disordered" evidence="13">
    <location>
        <begin position="82"/>
        <end position="104"/>
    </location>
</feature>
<dbReference type="SUPFAM" id="SSF48403">
    <property type="entry name" value="Ankyrin repeat"/>
    <property type="match status" value="1"/>
</dbReference>
<dbReference type="InterPro" id="IPR058018">
    <property type="entry name" value="AAA_lid_TANC1/2"/>
</dbReference>
<feature type="repeat" description="ANK" evidence="10">
    <location>
        <begin position="1408"/>
        <end position="1440"/>
    </location>
</feature>
<feature type="repeat" description="ANK" evidence="10">
    <location>
        <begin position="1625"/>
        <end position="1657"/>
    </location>
</feature>
<gene>
    <name evidence="15" type="primary">Dgri\GH14649</name>
    <name evidence="15" type="ORF">Dgri_GH14649</name>
</gene>
<evidence type="ECO:0000256" key="6">
    <source>
        <dbReference type="ARBA" id="ARBA00023018"/>
    </source>
</evidence>
<dbReference type="InterPro" id="IPR019734">
    <property type="entry name" value="TPR_rpt"/>
</dbReference>
<dbReference type="Pfam" id="PF12796">
    <property type="entry name" value="Ank_2"/>
    <property type="match status" value="3"/>
</dbReference>
<keyword evidence="1" id="KW-0597">Phosphoprotein</keyword>
<comment type="similarity">
    <text evidence="9">Belongs to the TANC family.</text>
</comment>
<dbReference type="PROSITE" id="PS50297">
    <property type="entry name" value="ANK_REP_REGION"/>
    <property type="match status" value="6"/>
</dbReference>
<keyword evidence="4" id="KW-0802">TPR repeat</keyword>
<dbReference type="SUPFAM" id="SSF57850">
    <property type="entry name" value="RING/U-box"/>
    <property type="match status" value="1"/>
</dbReference>
<dbReference type="EMBL" id="CH916366">
    <property type="protein sequence ID" value="EDV97529.1"/>
    <property type="molecule type" value="Genomic_DNA"/>
</dbReference>
<evidence type="ECO:0000256" key="5">
    <source>
        <dbReference type="ARBA" id="ARBA00022833"/>
    </source>
</evidence>
<evidence type="ECO:0000256" key="13">
    <source>
        <dbReference type="SAM" id="MobiDB-lite"/>
    </source>
</evidence>
<feature type="compositionally biased region" description="Acidic residues" evidence="13">
    <location>
        <begin position="83"/>
        <end position="102"/>
    </location>
</feature>
<evidence type="ECO:0000256" key="12">
    <source>
        <dbReference type="SAM" id="Coils"/>
    </source>
</evidence>
<feature type="compositionally biased region" description="Low complexity" evidence="13">
    <location>
        <begin position="480"/>
        <end position="495"/>
    </location>
</feature>
<evidence type="ECO:0000256" key="8">
    <source>
        <dbReference type="ARBA" id="ARBA00034110"/>
    </source>
</evidence>
<dbReference type="Gene3D" id="1.25.40.20">
    <property type="entry name" value="Ankyrin repeat-containing domain"/>
    <property type="match status" value="2"/>
</dbReference>
<evidence type="ECO:0000256" key="2">
    <source>
        <dbReference type="ARBA" id="ARBA00022737"/>
    </source>
</evidence>
<evidence type="ECO:0000256" key="4">
    <source>
        <dbReference type="ARBA" id="ARBA00022803"/>
    </source>
</evidence>
<dbReference type="Pfam" id="PF25520">
    <property type="entry name" value="AAA_lid_TANC1"/>
    <property type="match status" value="1"/>
</dbReference>
<feature type="domain" description="RING-type" evidence="14">
    <location>
        <begin position="323"/>
        <end position="360"/>
    </location>
</feature>
<dbReference type="PANTHER" id="PTHR24166">
    <property type="entry name" value="ROLLING PEBBLES, ISOFORM B"/>
    <property type="match status" value="1"/>
</dbReference>
<dbReference type="SMART" id="SM00248">
    <property type="entry name" value="ANK"/>
    <property type="match status" value="10"/>
</dbReference>
<evidence type="ECO:0000313" key="16">
    <source>
        <dbReference type="Proteomes" id="UP000001070"/>
    </source>
</evidence>
<proteinExistence type="inferred from homology"/>
<keyword evidence="7 10" id="KW-0040">ANK repeat</keyword>
<dbReference type="OrthoDB" id="5958958at2759"/>
<keyword evidence="3 11" id="KW-0479">Metal-binding</keyword>
<evidence type="ECO:0000256" key="10">
    <source>
        <dbReference type="PROSITE-ProRule" id="PRU00023"/>
    </source>
</evidence>
<dbReference type="Pfam" id="PF24883">
    <property type="entry name" value="NPHP3_N"/>
    <property type="match status" value="1"/>
</dbReference>
<dbReference type="FunCoup" id="B4IXY6">
    <property type="interactions" value="321"/>
</dbReference>
<dbReference type="InterPro" id="IPR002110">
    <property type="entry name" value="Ankyrin_rpt"/>
</dbReference>
<dbReference type="HOGENOM" id="CLU_001464_1_1_1"/>
<dbReference type="GO" id="GO:0008270">
    <property type="term" value="F:zinc ion binding"/>
    <property type="evidence" value="ECO:0007669"/>
    <property type="project" value="UniProtKB-KW"/>
</dbReference>
<protein>
    <submittedName>
        <fullName evidence="15">GH14649</fullName>
    </submittedName>
</protein>
<evidence type="ECO:0000256" key="3">
    <source>
        <dbReference type="ARBA" id="ARBA00022771"/>
    </source>
</evidence>
<dbReference type="FunFam" id="1.25.40.20:FF:000036">
    <property type="entry name" value="protein TANC2 isoform X2"/>
    <property type="match status" value="1"/>
</dbReference>
<keyword evidence="3 11" id="KW-0863">Zinc-finger</keyword>
<feature type="compositionally biased region" description="Polar residues" evidence="13">
    <location>
        <begin position="588"/>
        <end position="601"/>
    </location>
</feature>
<feature type="compositionally biased region" description="Low complexity" evidence="13">
    <location>
        <begin position="674"/>
        <end position="736"/>
    </location>
</feature>
<keyword evidence="12" id="KW-0175">Coiled coil</keyword>
<feature type="region of interest" description="Disordered" evidence="13">
    <location>
        <begin position="474"/>
        <end position="499"/>
    </location>
</feature>
<name>B4IXY6_DROGR</name>
<dbReference type="InParanoid" id="B4IXY6"/>
<dbReference type="eggNOG" id="KOG0504">
    <property type="taxonomic scope" value="Eukaryota"/>
</dbReference>
<reference evidence="15 16" key="1">
    <citation type="journal article" date="2007" name="Nature">
        <title>Evolution of genes and genomes on the Drosophila phylogeny.</title>
        <authorList>
            <consortium name="Drosophila 12 Genomes Consortium"/>
            <person name="Clark A.G."/>
            <person name="Eisen M.B."/>
            <person name="Smith D.R."/>
            <person name="Bergman C.M."/>
            <person name="Oliver B."/>
            <person name="Markow T.A."/>
            <person name="Kaufman T.C."/>
            <person name="Kellis M."/>
            <person name="Gelbart W."/>
            <person name="Iyer V.N."/>
            <person name="Pollard D.A."/>
            <person name="Sackton T.B."/>
            <person name="Larracuente A.M."/>
            <person name="Singh N.D."/>
            <person name="Abad J.P."/>
            <person name="Abt D.N."/>
            <person name="Adryan B."/>
            <person name="Aguade M."/>
            <person name="Akashi H."/>
            <person name="Anderson W.W."/>
            <person name="Aquadro C.F."/>
            <person name="Ardell D.H."/>
            <person name="Arguello R."/>
            <person name="Artieri C.G."/>
            <person name="Barbash D.A."/>
            <person name="Barker D."/>
            <person name="Barsanti P."/>
            <person name="Batterham P."/>
            <person name="Batzoglou S."/>
            <person name="Begun D."/>
            <person name="Bhutkar A."/>
            <person name="Blanco E."/>
            <person name="Bosak S.A."/>
            <person name="Bradley R.K."/>
            <person name="Brand A.D."/>
            <person name="Brent M.R."/>
            <person name="Brooks A.N."/>
            <person name="Brown R.H."/>
            <person name="Butlin R.K."/>
            <person name="Caggese C."/>
            <person name="Calvi B.R."/>
            <person name="Bernardo de Carvalho A."/>
            <person name="Caspi A."/>
            <person name="Castrezana S."/>
            <person name="Celniker S.E."/>
            <person name="Chang J.L."/>
            <person name="Chapple C."/>
            <person name="Chatterji S."/>
            <person name="Chinwalla A."/>
            <person name="Civetta A."/>
            <person name="Clifton S.W."/>
            <person name="Comeron J.M."/>
            <person name="Costello J.C."/>
            <person name="Coyne J.A."/>
            <person name="Daub J."/>
            <person name="David R.G."/>
            <person name="Delcher A.L."/>
            <person name="Delehaunty K."/>
            <person name="Do C.B."/>
            <person name="Ebling H."/>
            <person name="Edwards K."/>
            <person name="Eickbush T."/>
            <person name="Evans J.D."/>
            <person name="Filipski A."/>
            <person name="Findeiss S."/>
            <person name="Freyhult E."/>
            <person name="Fulton L."/>
            <person name="Fulton R."/>
            <person name="Garcia A.C."/>
            <person name="Gardiner A."/>
            <person name="Garfield D.A."/>
            <person name="Garvin B.E."/>
            <person name="Gibson G."/>
            <person name="Gilbert D."/>
            <person name="Gnerre S."/>
            <person name="Godfrey J."/>
            <person name="Good R."/>
            <person name="Gotea V."/>
            <person name="Gravely B."/>
            <person name="Greenberg A.J."/>
            <person name="Griffiths-Jones S."/>
            <person name="Gross S."/>
            <person name="Guigo R."/>
            <person name="Gustafson E.A."/>
            <person name="Haerty W."/>
            <person name="Hahn M.W."/>
            <person name="Halligan D.L."/>
            <person name="Halpern A.L."/>
            <person name="Halter G.M."/>
            <person name="Han M.V."/>
            <person name="Heger A."/>
            <person name="Hillier L."/>
            <person name="Hinrichs A.S."/>
            <person name="Holmes I."/>
            <person name="Hoskins R.A."/>
            <person name="Hubisz M.J."/>
            <person name="Hultmark D."/>
            <person name="Huntley M.A."/>
            <person name="Jaffe D.B."/>
            <person name="Jagadeeshan S."/>
            <person name="Jeck W.R."/>
            <person name="Johnson J."/>
            <person name="Jones C.D."/>
            <person name="Jordan W.C."/>
            <person name="Karpen G.H."/>
            <person name="Kataoka E."/>
            <person name="Keightley P.D."/>
            <person name="Kheradpour P."/>
            <person name="Kirkness E.F."/>
            <person name="Koerich L.B."/>
            <person name="Kristiansen K."/>
            <person name="Kudrna D."/>
            <person name="Kulathinal R.J."/>
            <person name="Kumar S."/>
            <person name="Kwok R."/>
            <person name="Lander E."/>
            <person name="Langley C.H."/>
            <person name="Lapoint R."/>
            <person name="Lazzaro B.P."/>
            <person name="Lee S.J."/>
            <person name="Levesque L."/>
            <person name="Li R."/>
            <person name="Lin C.F."/>
            <person name="Lin M.F."/>
            <person name="Lindblad-Toh K."/>
            <person name="Llopart A."/>
            <person name="Long M."/>
            <person name="Low L."/>
            <person name="Lozovsky E."/>
            <person name="Lu J."/>
            <person name="Luo M."/>
            <person name="Machado C.A."/>
            <person name="Makalowski W."/>
            <person name="Marzo M."/>
            <person name="Matsuda M."/>
            <person name="Matzkin L."/>
            <person name="McAllister B."/>
            <person name="McBride C.S."/>
            <person name="McKernan B."/>
            <person name="McKernan K."/>
            <person name="Mendez-Lago M."/>
            <person name="Minx P."/>
            <person name="Mollenhauer M.U."/>
            <person name="Montooth K."/>
            <person name="Mount S.M."/>
            <person name="Mu X."/>
            <person name="Myers E."/>
            <person name="Negre B."/>
            <person name="Newfeld S."/>
            <person name="Nielsen R."/>
            <person name="Noor M.A."/>
            <person name="O'Grady P."/>
            <person name="Pachter L."/>
            <person name="Papaceit M."/>
            <person name="Parisi M.J."/>
            <person name="Parisi M."/>
            <person name="Parts L."/>
            <person name="Pedersen J.S."/>
            <person name="Pesole G."/>
            <person name="Phillippy A.M."/>
            <person name="Ponting C.P."/>
            <person name="Pop M."/>
            <person name="Porcelli D."/>
            <person name="Powell J.R."/>
            <person name="Prohaska S."/>
            <person name="Pruitt K."/>
            <person name="Puig M."/>
            <person name="Quesneville H."/>
            <person name="Ram K.R."/>
            <person name="Rand D."/>
            <person name="Rasmussen M.D."/>
            <person name="Reed L.K."/>
            <person name="Reenan R."/>
            <person name="Reily A."/>
            <person name="Remington K.A."/>
            <person name="Rieger T.T."/>
            <person name="Ritchie M.G."/>
            <person name="Robin C."/>
            <person name="Rogers Y.H."/>
            <person name="Rohde C."/>
            <person name="Rozas J."/>
            <person name="Rubenfield M.J."/>
            <person name="Ruiz A."/>
            <person name="Russo S."/>
            <person name="Salzberg S.L."/>
            <person name="Sanchez-Gracia A."/>
            <person name="Saranga D.J."/>
            <person name="Sato H."/>
            <person name="Schaeffer S.W."/>
            <person name="Schatz M.C."/>
            <person name="Schlenke T."/>
            <person name="Schwartz R."/>
            <person name="Segarra C."/>
            <person name="Singh R.S."/>
            <person name="Sirot L."/>
            <person name="Sirota M."/>
            <person name="Sisneros N.B."/>
            <person name="Smith C.D."/>
            <person name="Smith T.F."/>
            <person name="Spieth J."/>
            <person name="Stage D.E."/>
            <person name="Stark A."/>
            <person name="Stephan W."/>
            <person name="Strausberg R.L."/>
            <person name="Strempel S."/>
            <person name="Sturgill D."/>
            <person name="Sutton G."/>
            <person name="Sutton G.G."/>
            <person name="Tao W."/>
            <person name="Teichmann S."/>
            <person name="Tobari Y.N."/>
            <person name="Tomimura Y."/>
            <person name="Tsolas J.M."/>
            <person name="Valente V.L."/>
            <person name="Venter E."/>
            <person name="Venter J.C."/>
            <person name="Vicario S."/>
            <person name="Vieira F.G."/>
            <person name="Vilella A.J."/>
            <person name="Villasante A."/>
            <person name="Walenz B."/>
            <person name="Wang J."/>
            <person name="Wasserman M."/>
            <person name="Watts T."/>
            <person name="Wilson D."/>
            <person name="Wilson R.K."/>
            <person name="Wing R.A."/>
            <person name="Wolfner M.F."/>
            <person name="Wong A."/>
            <person name="Wong G.K."/>
            <person name="Wu C.I."/>
            <person name="Wu G."/>
            <person name="Yamamoto D."/>
            <person name="Yang H.P."/>
            <person name="Yang S.P."/>
            <person name="Yorke J.A."/>
            <person name="Yoshida K."/>
            <person name="Zdobnov E."/>
            <person name="Zhang P."/>
            <person name="Zhang Y."/>
            <person name="Zimin A.V."/>
            <person name="Baldwin J."/>
            <person name="Abdouelleil A."/>
            <person name="Abdulkadir J."/>
            <person name="Abebe A."/>
            <person name="Abera B."/>
            <person name="Abreu J."/>
            <person name="Acer S.C."/>
            <person name="Aftuck L."/>
            <person name="Alexander A."/>
            <person name="An P."/>
            <person name="Anderson E."/>
            <person name="Anderson S."/>
            <person name="Arachi H."/>
            <person name="Azer M."/>
            <person name="Bachantsang P."/>
            <person name="Barry A."/>
            <person name="Bayul T."/>
            <person name="Berlin A."/>
            <person name="Bessette D."/>
            <person name="Bloom T."/>
            <person name="Blye J."/>
            <person name="Boguslavskiy L."/>
            <person name="Bonnet C."/>
            <person name="Boukhgalter B."/>
            <person name="Bourzgui I."/>
            <person name="Brown A."/>
            <person name="Cahill P."/>
            <person name="Channer S."/>
            <person name="Cheshatsang Y."/>
            <person name="Chuda L."/>
            <person name="Citroen M."/>
            <person name="Collymore A."/>
            <person name="Cooke P."/>
            <person name="Costello M."/>
            <person name="D'Aco K."/>
            <person name="Daza R."/>
            <person name="De Haan G."/>
            <person name="DeGray S."/>
            <person name="DeMaso C."/>
            <person name="Dhargay N."/>
            <person name="Dooley K."/>
            <person name="Dooley E."/>
            <person name="Doricent M."/>
            <person name="Dorje P."/>
            <person name="Dorjee K."/>
            <person name="Dupes A."/>
            <person name="Elong R."/>
            <person name="Falk J."/>
            <person name="Farina A."/>
            <person name="Faro S."/>
            <person name="Ferguson D."/>
            <person name="Fisher S."/>
            <person name="Foley C.D."/>
            <person name="Franke A."/>
            <person name="Friedrich D."/>
            <person name="Gadbois L."/>
            <person name="Gearin G."/>
            <person name="Gearin C.R."/>
            <person name="Giannoukos G."/>
            <person name="Goode T."/>
            <person name="Graham J."/>
            <person name="Grandbois E."/>
            <person name="Grewal S."/>
            <person name="Gyaltsen K."/>
            <person name="Hafez N."/>
            <person name="Hagos B."/>
            <person name="Hall J."/>
            <person name="Henson C."/>
            <person name="Hollinger A."/>
            <person name="Honan T."/>
            <person name="Huard M.D."/>
            <person name="Hughes L."/>
            <person name="Hurhula B."/>
            <person name="Husby M.E."/>
            <person name="Kamat A."/>
            <person name="Kanga B."/>
            <person name="Kashin S."/>
            <person name="Khazanovich D."/>
            <person name="Kisner P."/>
            <person name="Lance K."/>
            <person name="Lara M."/>
            <person name="Lee W."/>
            <person name="Lennon N."/>
            <person name="Letendre F."/>
            <person name="LeVine R."/>
            <person name="Lipovsky A."/>
            <person name="Liu X."/>
            <person name="Liu J."/>
            <person name="Liu S."/>
            <person name="Lokyitsang T."/>
            <person name="Lokyitsang Y."/>
            <person name="Lubonja R."/>
            <person name="Lui A."/>
            <person name="MacDonald P."/>
            <person name="Magnisalis V."/>
            <person name="Maru K."/>
            <person name="Matthews C."/>
            <person name="McCusker W."/>
            <person name="McDonough S."/>
            <person name="Mehta T."/>
            <person name="Meldrim J."/>
            <person name="Meneus L."/>
            <person name="Mihai O."/>
            <person name="Mihalev A."/>
            <person name="Mihova T."/>
            <person name="Mittelman R."/>
            <person name="Mlenga V."/>
            <person name="Montmayeur A."/>
            <person name="Mulrain L."/>
            <person name="Navidi A."/>
            <person name="Naylor J."/>
            <person name="Negash T."/>
            <person name="Nguyen T."/>
            <person name="Nguyen N."/>
            <person name="Nicol R."/>
            <person name="Norbu C."/>
            <person name="Norbu N."/>
            <person name="Novod N."/>
            <person name="O'Neill B."/>
            <person name="Osman S."/>
            <person name="Markiewicz E."/>
            <person name="Oyono O.L."/>
            <person name="Patti C."/>
            <person name="Phunkhang P."/>
            <person name="Pierre F."/>
            <person name="Priest M."/>
            <person name="Raghuraman S."/>
            <person name="Rege F."/>
            <person name="Reyes R."/>
            <person name="Rise C."/>
            <person name="Rogov P."/>
            <person name="Ross K."/>
            <person name="Ryan E."/>
            <person name="Settipalli S."/>
            <person name="Shea T."/>
            <person name="Sherpa N."/>
            <person name="Shi L."/>
            <person name="Shih D."/>
            <person name="Sparrow T."/>
            <person name="Spaulding J."/>
            <person name="Stalker J."/>
            <person name="Stange-Thomann N."/>
            <person name="Stavropoulos S."/>
            <person name="Stone C."/>
            <person name="Strader C."/>
            <person name="Tesfaye S."/>
            <person name="Thomson T."/>
            <person name="Thoulutsang Y."/>
            <person name="Thoulutsang D."/>
            <person name="Topham K."/>
            <person name="Topping I."/>
            <person name="Tsamla T."/>
            <person name="Vassiliev H."/>
            <person name="Vo A."/>
            <person name="Wangchuk T."/>
            <person name="Wangdi T."/>
            <person name="Weiand M."/>
            <person name="Wilkinson J."/>
            <person name="Wilson A."/>
            <person name="Yadav S."/>
            <person name="Young G."/>
            <person name="Yu Q."/>
            <person name="Zembek L."/>
            <person name="Zhong D."/>
            <person name="Zimmer A."/>
            <person name="Zwirko Z."/>
            <person name="Jaffe D.B."/>
            <person name="Alvarez P."/>
            <person name="Brockman W."/>
            <person name="Butler J."/>
            <person name="Chin C."/>
            <person name="Gnerre S."/>
            <person name="Grabherr M."/>
            <person name="Kleber M."/>
            <person name="Mauceli E."/>
            <person name="MacCallum I."/>
        </authorList>
    </citation>
    <scope>NUCLEOTIDE SEQUENCE [LARGE SCALE GENOMIC DNA]</scope>
    <source>
        <strain evidence="16">Tucson 15287-2541.00</strain>
    </source>
</reference>
<dbReference type="STRING" id="7222.B4IXY6"/>
<dbReference type="Proteomes" id="UP000001070">
    <property type="component" value="Unassembled WGS sequence"/>
</dbReference>
<dbReference type="Pfam" id="PF25521">
    <property type="entry name" value="WHD_TANC1"/>
    <property type="match status" value="1"/>
</dbReference>
<dbReference type="PANTHER" id="PTHR24166:SF55">
    <property type="entry name" value="ROLLING PEBBLES, ISOFORM B"/>
    <property type="match status" value="1"/>
</dbReference>
<dbReference type="SUPFAM" id="SSF52540">
    <property type="entry name" value="P-loop containing nucleoside triphosphate hydrolases"/>
    <property type="match status" value="1"/>
</dbReference>
<accession>B4IXY6</accession>
<feature type="repeat" description="ANK" evidence="10">
    <location>
        <begin position="1658"/>
        <end position="1690"/>
    </location>
</feature>
<dbReference type="InterPro" id="IPR011990">
    <property type="entry name" value="TPR-like_helical_dom_sf"/>
</dbReference>